<keyword evidence="3" id="KW-0812">Transmembrane</keyword>
<evidence type="ECO:0000313" key="4">
    <source>
        <dbReference type="EMBL" id="GBP69500.1"/>
    </source>
</evidence>
<dbReference type="Gene3D" id="3.40.50.720">
    <property type="entry name" value="NAD(P)-binding Rossmann-like Domain"/>
    <property type="match status" value="1"/>
</dbReference>
<dbReference type="Proteomes" id="UP000299102">
    <property type="component" value="Unassembled WGS sequence"/>
</dbReference>
<dbReference type="Pfam" id="PF00106">
    <property type="entry name" value="adh_short"/>
    <property type="match status" value="1"/>
</dbReference>
<keyword evidence="2" id="KW-0560">Oxidoreductase</keyword>
<gene>
    <name evidence="4" type="primary">SDR-1</name>
    <name evidence="4" type="ORF">EVAR_43748_1</name>
</gene>
<keyword evidence="5" id="KW-1185">Reference proteome</keyword>
<sequence>MERWAGKTAVVTGASAGIGAAVALALADAGLVVVAGARRVELVEQLQEQQQQRRSNAFIVVVIVLMNVATQITDEHRLFIVNFSLLALEDQL</sequence>
<dbReference type="SUPFAM" id="SSF51735">
    <property type="entry name" value="NAD(P)-binding Rossmann-fold domains"/>
    <property type="match status" value="1"/>
</dbReference>
<protein>
    <submittedName>
        <fullName evidence="4">Farnesol dehydrogenase</fullName>
    </submittedName>
</protein>
<reference evidence="4 5" key="1">
    <citation type="journal article" date="2019" name="Commun. Biol.">
        <title>The bagworm genome reveals a unique fibroin gene that provides high tensile strength.</title>
        <authorList>
            <person name="Kono N."/>
            <person name="Nakamura H."/>
            <person name="Ohtoshi R."/>
            <person name="Tomita M."/>
            <person name="Numata K."/>
            <person name="Arakawa K."/>
        </authorList>
    </citation>
    <scope>NUCLEOTIDE SEQUENCE [LARGE SCALE GENOMIC DNA]</scope>
</reference>
<feature type="transmembrane region" description="Helical" evidence="3">
    <location>
        <begin position="56"/>
        <end position="73"/>
    </location>
</feature>
<dbReference type="InterPro" id="IPR002347">
    <property type="entry name" value="SDR_fam"/>
</dbReference>
<evidence type="ECO:0000256" key="3">
    <source>
        <dbReference type="SAM" id="Phobius"/>
    </source>
</evidence>
<keyword evidence="3" id="KW-0472">Membrane</keyword>
<proteinExistence type="inferred from homology"/>
<dbReference type="EMBL" id="BGZK01001042">
    <property type="protein sequence ID" value="GBP69500.1"/>
    <property type="molecule type" value="Genomic_DNA"/>
</dbReference>
<dbReference type="STRING" id="151549.A0A4C1Y1W3"/>
<accession>A0A4C1Y1W3</accession>
<feature type="transmembrane region" description="Helical" evidence="3">
    <location>
        <begin position="12"/>
        <end position="35"/>
    </location>
</feature>
<evidence type="ECO:0000313" key="5">
    <source>
        <dbReference type="Proteomes" id="UP000299102"/>
    </source>
</evidence>
<name>A0A4C1Y1W3_EUMVA</name>
<dbReference type="GO" id="GO:0016491">
    <property type="term" value="F:oxidoreductase activity"/>
    <property type="evidence" value="ECO:0007669"/>
    <property type="project" value="UniProtKB-KW"/>
</dbReference>
<evidence type="ECO:0000256" key="2">
    <source>
        <dbReference type="ARBA" id="ARBA00023002"/>
    </source>
</evidence>
<organism evidence="4 5">
    <name type="scientific">Eumeta variegata</name>
    <name type="common">Bagworm moth</name>
    <name type="synonym">Eumeta japonica</name>
    <dbReference type="NCBI Taxonomy" id="151549"/>
    <lineage>
        <taxon>Eukaryota</taxon>
        <taxon>Metazoa</taxon>
        <taxon>Ecdysozoa</taxon>
        <taxon>Arthropoda</taxon>
        <taxon>Hexapoda</taxon>
        <taxon>Insecta</taxon>
        <taxon>Pterygota</taxon>
        <taxon>Neoptera</taxon>
        <taxon>Endopterygota</taxon>
        <taxon>Lepidoptera</taxon>
        <taxon>Glossata</taxon>
        <taxon>Ditrysia</taxon>
        <taxon>Tineoidea</taxon>
        <taxon>Psychidae</taxon>
        <taxon>Oiketicinae</taxon>
        <taxon>Eumeta</taxon>
    </lineage>
</organism>
<dbReference type="InterPro" id="IPR036291">
    <property type="entry name" value="NAD(P)-bd_dom_sf"/>
</dbReference>
<evidence type="ECO:0000256" key="1">
    <source>
        <dbReference type="ARBA" id="ARBA00006484"/>
    </source>
</evidence>
<dbReference type="PANTHER" id="PTHR43115:SF4">
    <property type="entry name" value="DEHYDROGENASE_REDUCTASE SDR FAMILY MEMBER 11"/>
    <property type="match status" value="1"/>
</dbReference>
<dbReference type="AlphaFoldDB" id="A0A4C1Y1W3"/>
<dbReference type="PANTHER" id="PTHR43115">
    <property type="entry name" value="DEHYDROGENASE/REDUCTASE SDR FAMILY MEMBER 11"/>
    <property type="match status" value="1"/>
</dbReference>
<keyword evidence="3" id="KW-1133">Transmembrane helix</keyword>
<comment type="caution">
    <text evidence="4">The sequence shown here is derived from an EMBL/GenBank/DDBJ whole genome shotgun (WGS) entry which is preliminary data.</text>
</comment>
<comment type="similarity">
    <text evidence="1">Belongs to the short-chain dehydrogenases/reductases (SDR) family.</text>
</comment>